<dbReference type="PANTHER" id="PTHR42756">
    <property type="entry name" value="TRANSCRIPTIONAL REGULATOR, MARR"/>
    <property type="match status" value="1"/>
</dbReference>
<evidence type="ECO:0000256" key="3">
    <source>
        <dbReference type="ARBA" id="ARBA00023163"/>
    </source>
</evidence>
<dbReference type="Gene3D" id="1.10.10.10">
    <property type="entry name" value="Winged helix-like DNA-binding domain superfamily/Winged helix DNA-binding domain"/>
    <property type="match status" value="1"/>
</dbReference>
<sequence length="168" mass="18459">MAAQTPAQQADKTQAEPADGEDFIPAVFRNLIGYHLRAAQEASFHAFAKAAGKADLKSGWYALLTVLAERDGMTPSELSRICGRDRSTLTSSLRELAGRGLVERHGNPDDQRSYSVRLTDKGRRMQARLHAIADVHDRRLDEIAGKDRAVLIATLGRIAATFGARRDF</sequence>
<evidence type="ECO:0000259" key="4">
    <source>
        <dbReference type="PROSITE" id="PS50995"/>
    </source>
</evidence>
<keyword evidence="3" id="KW-0804">Transcription</keyword>
<evidence type="ECO:0000313" key="6">
    <source>
        <dbReference type="Proteomes" id="UP001589692"/>
    </source>
</evidence>
<evidence type="ECO:0000313" key="5">
    <source>
        <dbReference type="EMBL" id="MFB9948516.1"/>
    </source>
</evidence>
<dbReference type="SUPFAM" id="SSF46785">
    <property type="entry name" value="Winged helix' DNA-binding domain"/>
    <property type="match status" value="1"/>
</dbReference>
<evidence type="ECO:0000256" key="2">
    <source>
        <dbReference type="ARBA" id="ARBA00023125"/>
    </source>
</evidence>
<dbReference type="EMBL" id="JBHMAA010000008">
    <property type="protein sequence ID" value="MFB9948516.1"/>
    <property type="molecule type" value="Genomic_DNA"/>
</dbReference>
<dbReference type="SMART" id="SM00347">
    <property type="entry name" value="HTH_MARR"/>
    <property type="match status" value="1"/>
</dbReference>
<proteinExistence type="predicted"/>
<name>A0ABV6AD75_9HYPH</name>
<dbReference type="InterPro" id="IPR023187">
    <property type="entry name" value="Tscrpt_reg_MarR-type_CS"/>
</dbReference>
<dbReference type="PROSITE" id="PS50995">
    <property type="entry name" value="HTH_MARR_2"/>
    <property type="match status" value="1"/>
</dbReference>
<keyword evidence="1" id="KW-0805">Transcription regulation</keyword>
<evidence type="ECO:0000256" key="1">
    <source>
        <dbReference type="ARBA" id="ARBA00023015"/>
    </source>
</evidence>
<dbReference type="PANTHER" id="PTHR42756:SF1">
    <property type="entry name" value="TRANSCRIPTIONAL REPRESSOR OF EMRAB OPERON"/>
    <property type="match status" value="1"/>
</dbReference>
<comment type="caution">
    <text evidence="5">The sequence shown here is derived from an EMBL/GenBank/DDBJ whole genome shotgun (WGS) entry which is preliminary data.</text>
</comment>
<accession>A0ABV6AD75</accession>
<reference evidence="5 6" key="1">
    <citation type="submission" date="2024-09" db="EMBL/GenBank/DDBJ databases">
        <authorList>
            <person name="Sun Q."/>
            <person name="Mori K."/>
        </authorList>
    </citation>
    <scope>NUCLEOTIDE SEQUENCE [LARGE SCALE GENOMIC DNA]</scope>
    <source>
        <strain evidence="5 6">TBRC 4938</strain>
    </source>
</reference>
<dbReference type="PROSITE" id="PS01117">
    <property type="entry name" value="HTH_MARR_1"/>
    <property type="match status" value="1"/>
</dbReference>
<dbReference type="InterPro" id="IPR000835">
    <property type="entry name" value="HTH_MarR-typ"/>
</dbReference>
<protein>
    <submittedName>
        <fullName evidence="5">MarR family winged helix-turn-helix transcriptional regulator</fullName>
    </submittedName>
</protein>
<keyword evidence="6" id="KW-1185">Reference proteome</keyword>
<gene>
    <name evidence="5" type="ORF">ACFFP0_06625</name>
</gene>
<keyword evidence="2" id="KW-0238">DNA-binding</keyword>
<dbReference type="Pfam" id="PF12802">
    <property type="entry name" value="MarR_2"/>
    <property type="match status" value="1"/>
</dbReference>
<feature type="domain" description="HTH marR-type" evidence="4">
    <location>
        <begin position="29"/>
        <end position="160"/>
    </location>
</feature>
<dbReference type="InterPro" id="IPR036388">
    <property type="entry name" value="WH-like_DNA-bd_sf"/>
</dbReference>
<dbReference type="PRINTS" id="PR00598">
    <property type="entry name" value="HTHMARR"/>
</dbReference>
<dbReference type="Proteomes" id="UP001589692">
    <property type="component" value="Unassembled WGS sequence"/>
</dbReference>
<dbReference type="RefSeq" id="WP_377257859.1">
    <property type="nucleotide sequence ID" value="NZ_JBHMAA010000008.1"/>
</dbReference>
<dbReference type="InterPro" id="IPR036390">
    <property type="entry name" value="WH_DNA-bd_sf"/>
</dbReference>
<organism evidence="5 6">
    <name type="scientific">Rhizobium puerariae</name>
    <dbReference type="NCBI Taxonomy" id="1585791"/>
    <lineage>
        <taxon>Bacteria</taxon>
        <taxon>Pseudomonadati</taxon>
        <taxon>Pseudomonadota</taxon>
        <taxon>Alphaproteobacteria</taxon>
        <taxon>Hyphomicrobiales</taxon>
        <taxon>Rhizobiaceae</taxon>
        <taxon>Rhizobium/Agrobacterium group</taxon>
        <taxon>Rhizobium</taxon>
    </lineage>
</organism>